<feature type="binding site" evidence="9">
    <location>
        <position position="395"/>
    </location>
    <ligand>
        <name>S-adenosyl-L-methionine</name>
        <dbReference type="ChEBI" id="CHEBI:59789"/>
    </ligand>
</feature>
<feature type="binding site" evidence="9">
    <location>
        <position position="412"/>
    </location>
    <ligand>
        <name>S-adenosyl-L-methionine</name>
        <dbReference type="ChEBI" id="CHEBI:59789"/>
    </ligand>
</feature>
<dbReference type="InterPro" id="IPR049560">
    <property type="entry name" value="MeTrfase_RsmB-F_NOP2_cat"/>
</dbReference>
<feature type="domain" description="SAM-dependent MTase RsmB/NOP-type" evidence="11">
    <location>
        <begin position="252"/>
        <end position="539"/>
    </location>
</feature>
<dbReference type="InterPro" id="IPR011023">
    <property type="entry name" value="Nop2p"/>
</dbReference>
<evidence type="ECO:0000256" key="4">
    <source>
        <dbReference type="ARBA" id="ARBA00022603"/>
    </source>
</evidence>
<dbReference type="InterPro" id="IPR001678">
    <property type="entry name" value="MeTrfase_RsmB-F_NOP2_dom"/>
</dbReference>
<evidence type="ECO:0000256" key="3">
    <source>
        <dbReference type="ARBA" id="ARBA00022517"/>
    </source>
</evidence>
<dbReference type="Pfam" id="PF01189">
    <property type="entry name" value="Methyltr_RsmB-F"/>
    <property type="match status" value="1"/>
</dbReference>
<proteinExistence type="evidence at transcript level"/>
<keyword evidence="6 9" id="KW-0949">S-adenosyl-L-methionine</keyword>
<evidence type="ECO:0000256" key="9">
    <source>
        <dbReference type="PROSITE-ProRule" id="PRU01023"/>
    </source>
</evidence>
<dbReference type="InterPro" id="IPR054728">
    <property type="entry name" value="RsmB-like_ferredoxin"/>
</dbReference>
<dbReference type="InterPro" id="IPR029063">
    <property type="entry name" value="SAM-dependent_MTases_sf"/>
</dbReference>
<dbReference type="InterPro" id="IPR023267">
    <property type="entry name" value="RCMT"/>
</dbReference>
<name>A0A6F9DN85_9ASCI</name>
<sequence length="691" mass="77819">MGRHHRDPEKKNIRGPGKKAHRQKDLTVPAHWKDDADNKQSRRSKQRERKKKLCDLLNAQSIKKEPNLDEKVPKPTELFGSSDDEIPNEIPMVSGIDADIDTSKANIKELVLNEMKGEDSDDSSNDSGVDEDDDFLPIEKQAISTTKARSQLNKDIPEGDIQTNLAQSDLKLPSGEELEQETSQPARLEFVHQRIKDVMSVLSDFANKRDPETKRKDYVNTLKKDLETYYSYNKFLLSKLIDLFPQNELIAFLEANEVSRPITVRTNTLKTKRRDLAQALIARGVNLDPLGKWTKVGLVVYDSSVPVGATPEYLAGHYMIQGASSFLPVMALAPQPQERILDMCSAPGGKTSYIAQLMKNTGMIMANDVSAPRLKAVVGNLHRMGISNTVVSNYDGRSFPAIMGNFSRVLLDAPCSGTGVISKDPAVKINKDEGDILRCSHLQKELILSAIDSCNANSETGGYILYCTCSILVEENEEVVNYALQRRNVKLVPTGLEFGVEGFTRYRQYRFHPSLKHARRFYPHTHNMDGFFVAKLKKFSNQIPSKTDNNQNDEEVSDDAETEKTETKKKATKRPGSDLSMQQLKKYQKRKHKPGALVRPVPGLLAKKRNITQYLDQKKKKANKSSEKVVEDKKSVETKKTKNSDGKKKQAKGLKPKREKDKPKVVKKAKVKKENETKSKKKKTEKTKPET</sequence>
<dbReference type="AlphaFoldDB" id="A0A6F9DN85"/>
<feature type="compositionally biased region" description="Basic and acidic residues" evidence="10">
    <location>
        <begin position="1"/>
        <end position="12"/>
    </location>
</feature>
<keyword evidence="4 9" id="KW-0489">Methyltransferase</keyword>
<feature type="binding site" evidence="9">
    <location>
        <begin position="344"/>
        <end position="350"/>
    </location>
    <ligand>
        <name>S-adenosyl-L-methionine</name>
        <dbReference type="ChEBI" id="CHEBI:59789"/>
    </ligand>
</feature>
<comment type="similarity">
    <text evidence="2 9">Belongs to the class I-like SAM-binding methyltransferase superfamily. RsmB/NOP family.</text>
</comment>
<dbReference type="Gene3D" id="3.40.50.150">
    <property type="entry name" value="Vaccinia Virus protein VP39"/>
    <property type="match status" value="1"/>
</dbReference>
<evidence type="ECO:0000256" key="7">
    <source>
        <dbReference type="ARBA" id="ARBA00022884"/>
    </source>
</evidence>
<dbReference type="SUPFAM" id="SSF53335">
    <property type="entry name" value="S-adenosyl-L-methionine-dependent methyltransferases"/>
    <property type="match status" value="1"/>
</dbReference>
<feature type="compositionally biased region" description="Basic and acidic residues" evidence="10">
    <location>
        <begin position="62"/>
        <end position="74"/>
    </location>
</feature>
<feature type="compositionally biased region" description="Basic and acidic residues" evidence="10">
    <location>
        <begin position="624"/>
        <end position="648"/>
    </location>
</feature>
<evidence type="ECO:0000256" key="6">
    <source>
        <dbReference type="ARBA" id="ARBA00022691"/>
    </source>
</evidence>
<dbReference type="NCBIfam" id="TIGR00446">
    <property type="entry name" value="nop2p"/>
    <property type="match status" value="1"/>
</dbReference>
<dbReference type="PANTHER" id="PTHR22807:SF30">
    <property type="entry name" value="28S RRNA (CYTOSINE(4447)-C(5))-METHYLTRANSFERASE-RELATED"/>
    <property type="match status" value="1"/>
</dbReference>
<accession>A0A6F9DN85</accession>
<evidence type="ECO:0000259" key="11">
    <source>
        <dbReference type="PROSITE" id="PS51686"/>
    </source>
</evidence>
<dbReference type="Pfam" id="PF22458">
    <property type="entry name" value="RsmF-B_ferredox"/>
    <property type="match status" value="1"/>
</dbReference>
<keyword evidence="8" id="KW-0539">Nucleus</keyword>
<dbReference type="GO" id="GO:0070475">
    <property type="term" value="P:rRNA base methylation"/>
    <property type="evidence" value="ECO:0007669"/>
    <property type="project" value="TreeGrafter"/>
</dbReference>
<evidence type="ECO:0000256" key="1">
    <source>
        <dbReference type="ARBA" id="ARBA00004604"/>
    </source>
</evidence>
<feature type="region of interest" description="Disordered" evidence="10">
    <location>
        <begin position="111"/>
        <end position="134"/>
    </location>
</feature>
<dbReference type="EMBL" id="LR788596">
    <property type="protein sequence ID" value="CAB3264458.1"/>
    <property type="molecule type" value="mRNA"/>
</dbReference>
<protein>
    <submittedName>
        <fullName evidence="12">Probable 28S rRNA (Cytosine-C(5))-methyltransferase</fullName>
    </submittedName>
</protein>
<feature type="compositionally biased region" description="Basic and acidic residues" evidence="10">
    <location>
        <begin position="31"/>
        <end position="40"/>
    </location>
</feature>
<dbReference type="PROSITE" id="PS51686">
    <property type="entry name" value="SAM_MT_RSMB_NOP"/>
    <property type="match status" value="1"/>
</dbReference>
<keyword evidence="7 9" id="KW-0694">RNA-binding</keyword>
<dbReference type="Gene3D" id="3.30.70.1170">
    <property type="entry name" value="Sun protein, domain 3"/>
    <property type="match status" value="1"/>
</dbReference>
<dbReference type="InterPro" id="IPR023273">
    <property type="entry name" value="RCMT_NOP2"/>
</dbReference>
<evidence type="ECO:0000256" key="8">
    <source>
        <dbReference type="ARBA" id="ARBA00023242"/>
    </source>
</evidence>
<evidence type="ECO:0000256" key="10">
    <source>
        <dbReference type="SAM" id="MobiDB-lite"/>
    </source>
</evidence>
<dbReference type="GO" id="GO:0005730">
    <property type="term" value="C:nucleolus"/>
    <property type="evidence" value="ECO:0007669"/>
    <property type="project" value="UniProtKB-SubCell"/>
</dbReference>
<dbReference type="PRINTS" id="PR02008">
    <property type="entry name" value="RCMTFAMILY"/>
</dbReference>
<gene>
    <name evidence="12" type="primary">Nsun5-002</name>
</gene>
<evidence type="ECO:0000256" key="5">
    <source>
        <dbReference type="ARBA" id="ARBA00022679"/>
    </source>
</evidence>
<organism evidence="12">
    <name type="scientific">Phallusia mammillata</name>
    <dbReference type="NCBI Taxonomy" id="59560"/>
    <lineage>
        <taxon>Eukaryota</taxon>
        <taxon>Metazoa</taxon>
        <taxon>Chordata</taxon>
        <taxon>Tunicata</taxon>
        <taxon>Ascidiacea</taxon>
        <taxon>Phlebobranchia</taxon>
        <taxon>Ascidiidae</taxon>
        <taxon>Phallusia</taxon>
    </lineage>
</organism>
<feature type="compositionally biased region" description="Acidic residues" evidence="10">
    <location>
        <begin position="119"/>
        <end position="134"/>
    </location>
</feature>
<keyword evidence="5 9" id="KW-0808">Transferase</keyword>
<feature type="compositionally biased region" description="Basic residues" evidence="10">
    <location>
        <begin position="41"/>
        <end position="52"/>
    </location>
</feature>
<dbReference type="PANTHER" id="PTHR22807">
    <property type="entry name" value="NOP2 YEAST -RELATED NOL1/NOP2/FMU SUN DOMAIN-CONTAINING"/>
    <property type="match status" value="1"/>
</dbReference>
<dbReference type="GO" id="GO:0009383">
    <property type="term" value="F:rRNA (cytosine-C5-)-methyltransferase activity"/>
    <property type="evidence" value="ECO:0007669"/>
    <property type="project" value="TreeGrafter"/>
</dbReference>
<feature type="active site" description="Nucleophile" evidence="9">
    <location>
        <position position="469"/>
    </location>
</feature>
<feature type="binding site" evidence="9">
    <location>
        <position position="368"/>
    </location>
    <ligand>
        <name>S-adenosyl-L-methionine</name>
        <dbReference type="ChEBI" id="CHEBI:59789"/>
    </ligand>
</feature>
<keyword evidence="3" id="KW-0690">Ribosome biogenesis</keyword>
<dbReference type="PRINTS" id="PR02012">
    <property type="entry name" value="RCMTNOP2"/>
</dbReference>
<dbReference type="FunFam" id="3.30.70.1170:FF:000001">
    <property type="entry name" value="Ribosomal RNA methyltransferase Nop2"/>
    <property type="match status" value="1"/>
</dbReference>
<comment type="subcellular location">
    <subcellularLocation>
        <location evidence="1">Nucleus</location>
        <location evidence="1">Nucleolus</location>
    </subcellularLocation>
</comment>
<feature type="region of interest" description="Disordered" evidence="10">
    <location>
        <begin position="543"/>
        <end position="691"/>
    </location>
</feature>
<dbReference type="GO" id="GO:0000470">
    <property type="term" value="P:maturation of LSU-rRNA"/>
    <property type="evidence" value="ECO:0007669"/>
    <property type="project" value="TreeGrafter"/>
</dbReference>
<feature type="compositionally biased region" description="Acidic residues" evidence="10">
    <location>
        <begin position="551"/>
        <end position="561"/>
    </location>
</feature>
<evidence type="ECO:0000256" key="2">
    <source>
        <dbReference type="ARBA" id="ARBA00007494"/>
    </source>
</evidence>
<feature type="region of interest" description="Disordered" evidence="10">
    <location>
        <begin position="1"/>
        <end position="97"/>
    </location>
</feature>
<reference evidence="12" key="1">
    <citation type="submission" date="2020-04" db="EMBL/GenBank/DDBJ databases">
        <authorList>
            <person name="Neveu A P."/>
        </authorList>
    </citation>
    <scope>NUCLEOTIDE SEQUENCE</scope>
    <source>
        <tissue evidence="12">Whole embryo</tissue>
    </source>
</reference>
<dbReference type="GO" id="GO:0003723">
    <property type="term" value="F:RNA binding"/>
    <property type="evidence" value="ECO:0007669"/>
    <property type="project" value="UniProtKB-UniRule"/>
</dbReference>
<evidence type="ECO:0000313" key="12">
    <source>
        <dbReference type="EMBL" id="CAB3264458.1"/>
    </source>
</evidence>